<evidence type="ECO:0000313" key="6">
    <source>
        <dbReference type="EMBL" id="SEQ45212.1"/>
    </source>
</evidence>
<dbReference type="CDD" id="cd01399">
    <property type="entry name" value="GlcN6P_deaminase"/>
    <property type="match status" value="1"/>
</dbReference>
<dbReference type="PANTHER" id="PTHR11280">
    <property type="entry name" value="GLUCOSAMINE-6-PHOSPHATE ISOMERASE"/>
    <property type="match status" value="1"/>
</dbReference>
<evidence type="ECO:0000313" key="7">
    <source>
        <dbReference type="Proteomes" id="UP000198833"/>
    </source>
</evidence>
<name>A0A1H9G562_9LACT</name>
<dbReference type="GO" id="GO:0005975">
    <property type="term" value="P:carbohydrate metabolic process"/>
    <property type="evidence" value="ECO:0007669"/>
    <property type="project" value="InterPro"/>
</dbReference>
<gene>
    <name evidence="4" type="primary">nagB</name>
    <name evidence="6" type="ORF">SAMN04488558_11135</name>
</gene>
<feature type="active site" description="For ring-opening step" evidence="4">
    <location>
        <position position="136"/>
    </location>
</feature>
<feature type="active site" description="For ring-opening step" evidence="4">
    <location>
        <position position="129"/>
    </location>
</feature>
<dbReference type="SUPFAM" id="SSF100950">
    <property type="entry name" value="NagB/RpiA/CoA transferase-like"/>
    <property type="match status" value="1"/>
</dbReference>
<feature type="active site" description="Proton acceptor; for ring-opening step" evidence="4">
    <location>
        <position position="131"/>
    </location>
</feature>
<dbReference type="InterPro" id="IPR037171">
    <property type="entry name" value="NagB/RpiA_transferase-like"/>
</dbReference>
<dbReference type="EC" id="3.5.99.6" evidence="4"/>
<keyword evidence="7" id="KW-1185">Reference proteome</keyword>
<comment type="caution">
    <text evidence="4">Lacks conserved residue(s) required for the propagation of feature annotation.</text>
</comment>
<comment type="function">
    <text evidence="4">Catalyzes the reversible isomerization-deamination of glucosamine 6-phosphate (GlcN6P) to form fructose 6-phosphate (Fru6P) and ammonium ion.</text>
</comment>
<reference evidence="6 7" key="1">
    <citation type="submission" date="2016-10" db="EMBL/GenBank/DDBJ databases">
        <authorList>
            <person name="de Groot N.N."/>
        </authorList>
    </citation>
    <scope>NUCLEOTIDE SEQUENCE [LARGE SCALE GENOMIC DNA]</scope>
    <source>
        <strain evidence="6 7">DSM 15695</strain>
    </source>
</reference>
<dbReference type="Gene3D" id="3.40.50.1360">
    <property type="match status" value="1"/>
</dbReference>
<feature type="active site" description="Proton acceptor; for enolization step" evidence="4">
    <location>
        <position position="63"/>
    </location>
</feature>
<proteinExistence type="inferred from homology"/>
<dbReference type="EMBL" id="FOEN01000011">
    <property type="protein sequence ID" value="SEQ45212.1"/>
    <property type="molecule type" value="Genomic_DNA"/>
</dbReference>
<dbReference type="GO" id="GO:0042802">
    <property type="term" value="F:identical protein binding"/>
    <property type="evidence" value="ECO:0007669"/>
    <property type="project" value="TreeGrafter"/>
</dbReference>
<dbReference type="RefSeq" id="WP_092572568.1">
    <property type="nucleotide sequence ID" value="NZ_CALUDV010000015.1"/>
</dbReference>
<evidence type="ECO:0000256" key="1">
    <source>
        <dbReference type="ARBA" id="ARBA00000644"/>
    </source>
</evidence>
<dbReference type="NCBIfam" id="TIGR00502">
    <property type="entry name" value="nagB"/>
    <property type="match status" value="1"/>
</dbReference>
<dbReference type="PANTHER" id="PTHR11280:SF5">
    <property type="entry name" value="GLUCOSAMINE-6-PHOSPHATE ISOMERASE"/>
    <property type="match status" value="1"/>
</dbReference>
<dbReference type="Pfam" id="PF01182">
    <property type="entry name" value="Glucosamine_iso"/>
    <property type="match status" value="1"/>
</dbReference>
<evidence type="ECO:0000259" key="5">
    <source>
        <dbReference type="Pfam" id="PF01182"/>
    </source>
</evidence>
<dbReference type="GO" id="GO:0006043">
    <property type="term" value="P:glucosamine catabolic process"/>
    <property type="evidence" value="ECO:0007669"/>
    <property type="project" value="TreeGrafter"/>
</dbReference>
<comment type="catalytic activity">
    <reaction evidence="1 4">
        <text>alpha-D-glucosamine 6-phosphate + H2O = beta-D-fructose 6-phosphate + NH4(+)</text>
        <dbReference type="Rhea" id="RHEA:12172"/>
        <dbReference type="ChEBI" id="CHEBI:15377"/>
        <dbReference type="ChEBI" id="CHEBI:28938"/>
        <dbReference type="ChEBI" id="CHEBI:57634"/>
        <dbReference type="ChEBI" id="CHEBI:75989"/>
        <dbReference type="EC" id="3.5.99.6"/>
    </reaction>
</comment>
<organism evidence="6 7">
    <name type="scientific">Ignavigranum ruoffiae</name>
    <dbReference type="NCBI Taxonomy" id="89093"/>
    <lineage>
        <taxon>Bacteria</taxon>
        <taxon>Bacillati</taxon>
        <taxon>Bacillota</taxon>
        <taxon>Bacilli</taxon>
        <taxon>Lactobacillales</taxon>
        <taxon>Aerococcaceae</taxon>
        <taxon>Ignavigranum</taxon>
    </lineage>
</organism>
<keyword evidence="2 4" id="KW-0378">Hydrolase</keyword>
<dbReference type="InterPro" id="IPR006148">
    <property type="entry name" value="Glc/Gal-6P_isomerase"/>
</dbReference>
<protein>
    <recommendedName>
        <fullName evidence="4">Glucosamine-6-phosphate deaminase</fullName>
        <ecNumber evidence="4">3.5.99.6</ecNumber>
    </recommendedName>
    <alternativeName>
        <fullName evidence="4">GlcN6P deaminase</fullName>
        <shortName evidence="4">GNPDA</shortName>
    </alternativeName>
    <alternativeName>
        <fullName evidence="4">Glucosamine-6-phosphate isomerase</fullName>
    </alternativeName>
</protein>
<accession>A0A1H9G562</accession>
<evidence type="ECO:0000256" key="4">
    <source>
        <dbReference type="HAMAP-Rule" id="MF_01241"/>
    </source>
</evidence>
<dbReference type="AlphaFoldDB" id="A0A1H9G562"/>
<comment type="similarity">
    <text evidence="4">Belongs to the glucosamine/galactosamine-6-phosphate isomerase family. NagB subfamily.</text>
</comment>
<feature type="domain" description="Glucosamine/galactosamine-6-phosphate isomerase" evidence="5">
    <location>
        <begin position="12"/>
        <end position="219"/>
    </location>
</feature>
<sequence>MYVQVFNSKEEASKAAFDLFKETIENNPKATFGLATGSTPEPLYQLLRESDLDFSQATALNLDEYYGLSADHPQSYAYFMKEQLFDHKPFKETFIPQGDQADVEEETARYDQVLTEHPIDLQILGVGNNAHIGFNEPGSSFEATTRCVDLTDTTIQANKRFFESAEDVPTKAYSMGIKSIMDAKKIILLAFGENKAQAVKDMIEGPVTTDVPASILQEHPQVAVFLDKEAASLLNN</sequence>
<evidence type="ECO:0000256" key="2">
    <source>
        <dbReference type="ARBA" id="ARBA00022801"/>
    </source>
</evidence>
<dbReference type="GO" id="GO:0004342">
    <property type="term" value="F:glucosamine-6-phosphate deaminase activity"/>
    <property type="evidence" value="ECO:0007669"/>
    <property type="project" value="UniProtKB-UniRule"/>
</dbReference>
<keyword evidence="3 4" id="KW-0119">Carbohydrate metabolism</keyword>
<dbReference type="HAMAP" id="MF_01241">
    <property type="entry name" value="GlcN6P_deamin"/>
    <property type="match status" value="1"/>
</dbReference>
<dbReference type="Proteomes" id="UP000198833">
    <property type="component" value="Unassembled WGS sequence"/>
</dbReference>
<dbReference type="InterPro" id="IPR004547">
    <property type="entry name" value="Glucosamine6P_isomerase"/>
</dbReference>
<dbReference type="GO" id="GO:0019262">
    <property type="term" value="P:N-acetylneuraminate catabolic process"/>
    <property type="evidence" value="ECO:0007669"/>
    <property type="project" value="UniProtKB-UniRule"/>
</dbReference>
<dbReference type="GO" id="GO:0006046">
    <property type="term" value="P:N-acetylglucosamine catabolic process"/>
    <property type="evidence" value="ECO:0007669"/>
    <property type="project" value="UniProtKB-UniRule"/>
</dbReference>
<dbReference type="GO" id="GO:0005737">
    <property type="term" value="C:cytoplasm"/>
    <property type="evidence" value="ECO:0007669"/>
    <property type="project" value="TreeGrafter"/>
</dbReference>
<dbReference type="STRING" id="89093.SAMN04488558_11135"/>
<dbReference type="FunFam" id="3.40.50.1360:FF:000003">
    <property type="entry name" value="Glucosamine-6-phosphate deaminase"/>
    <property type="match status" value="1"/>
</dbReference>
<comment type="pathway">
    <text evidence="4">Amino-sugar metabolism; N-acetylneuraminate degradation; D-fructose 6-phosphate from N-acetylneuraminate: step 5/5.</text>
</comment>
<dbReference type="OrthoDB" id="9791139at2"/>
<dbReference type="UniPathway" id="UPA00629">
    <property type="reaction ID" value="UER00684"/>
</dbReference>
<evidence type="ECO:0000256" key="3">
    <source>
        <dbReference type="ARBA" id="ARBA00023277"/>
    </source>
</evidence>